<reference evidence="18 19" key="1">
    <citation type="submission" date="2014-07" db="EMBL/GenBank/DDBJ databases">
        <authorList>
            <person name="Nagendran K."/>
            <person name="Mohankumar S."/>
            <person name="Sathya V.K."/>
            <person name="Malathi V.G."/>
            <person name="Naidu R.A."/>
            <person name="Karthikeyan G."/>
        </authorList>
    </citation>
    <scope>NUCLEOTIDE SEQUENCE [LARGE SCALE GENOMIC DNA]</scope>
    <source>
        <strain evidence="18">TN TDV Coc 1</strain>
    </source>
</reference>
<evidence type="ECO:0000256" key="1">
    <source>
        <dbReference type="ARBA" id="ARBA00004147"/>
    </source>
</evidence>
<evidence type="ECO:0000256" key="10">
    <source>
        <dbReference type="ARBA" id="ARBA00022870"/>
    </source>
</evidence>
<keyword evidence="12 17" id="KW-0238">DNA-binding</keyword>
<evidence type="ECO:0000256" key="16">
    <source>
        <dbReference type="ARBA" id="ARBA00026026"/>
    </source>
</evidence>
<evidence type="ECO:0000256" key="2">
    <source>
        <dbReference type="ARBA" id="ARBA00004192"/>
    </source>
</evidence>
<keyword evidence="9 17" id="KW-0945">Host-virus interaction</keyword>
<evidence type="ECO:0000256" key="9">
    <source>
        <dbReference type="ARBA" id="ARBA00022581"/>
    </source>
</evidence>
<dbReference type="PRINTS" id="PR00225">
    <property type="entry name" value="GEMCOATBR1"/>
</dbReference>
<dbReference type="Pfam" id="PF00844">
    <property type="entry name" value="Gemini_coat"/>
    <property type="match status" value="1"/>
</dbReference>
<dbReference type="GO" id="GO:0005198">
    <property type="term" value="F:structural molecule activity"/>
    <property type="evidence" value="ECO:0007669"/>
    <property type="project" value="InterPro"/>
</dbReference>
<sequence length="278" mass="31685">MDLACSCDKMKTPGISPSSGKFRGYRNSVLYGRSGNWRTSKNGRRSDTRFRRWVPRHVKTSVDLFGDEGSRQFRRKELTESQYGTDYVVGQNRVVTTYVTYPSKTRIGANNRTRSYIRLVGLRMNGTFSVRFAGMETDVDRSHMVFGVLSVVVVRDKKPKIYSSASPLIPFVELFGSVEASKGTLRVSEHHRDRFVLLKQTSILVNSPHGITMKKFYMTNCIPTSYTTWATFKDEEEDHCTGQYSNTSSNALLVYYVWVSDVPSHADVYNNIILNYIG</sequence>
<evidence type="ECO:0000256" key="3">
    <source>
        <dbReference type="ARBA" id="ARBA00004501"/>
    </source>
</evidence>
<protein>
    <recommendedName>
        <fullName evidence="5 17">Nuclear shuttle protein</fullName>
        <shortName evidence="17">NSP</shortName>
    </recommendedName>
</protein>
<dbReference type="PRINTS" id="PR00223">
    <property type="entry name" value="GEMCOATARBR1"/>
</dbReference>
<accession>A0A076LA79</accession>
<keyword evidence="14 17" id="KW-1035">Host cytoplasm</keyword>
<evidence type="ECO:0000256" key="15">
    <source>
        <dbReference type="ARBA" id="ARBA00025176"/>
    </source>
</evidence>
<evidence type="ECO:0000313" key="18">
    <source>
        <dbReference type="EMBL" id="AIJ03552.1"/>
    </source>
</evidence>
<evidence type="ECO:0000256" key="13">
    <source>
        <dbReference type="ARBA" id="ARBA00023136"/>
    </source>
</evidence>
<keyword evidence="7 17" id="KW-1032">Host cell membrane</keyword>
<evidence type="ECO:0000256" key="8">
    <source>
        <dbReference type="ARBA" id="ARBA00022562"/>
    </source>
</evidence>
<organism evidence="18 19">
    <name type="scientific">Coccinia mosaic Tamil Nadu virus</name>
    <dbReference type="NCBI Taxonomy" id="1532882"/>
    <lineage>
        <taxon>Viruses</taxon>
        <taxon>Monodnaviria</taxon>
        <taxon>Shotokuvirae</taxon>
        <taxon>Cressdnaviricota</taxon>
        <taxon>Repensiviricetes</taxon>
        <taxon>Geplafuvirales</taxon>
        <taxon>Geminiviridae</taxon>
        <taxon>Begomovirus</taxon>
        <taxon>Begomovirus cocciniae</taxon>
    </lineage>
</organism>
<dbReference type="InterPro" id="IPR000263">
    <property type="entry name" value="GV_A/BR1_coat"/>
</dbReference>
<evidence type="ECO:0000256" key="17">
    <source>
        <dbReference type="RuleBase" id="RU363026"/>
    </source>
</evidence>
<dbReference type="GeneID" id="22203850"/>
<keyword evidence="10 17" id="KW-1043">Host membrane</keyword>
<dbReference type="GO" id="GO:0042025">
    <property type="term" value="C:host cell nucleus"/>
    <property type="evidence" value="ECO:0007669"/>
    <property type="project" value="UniProtKB-SubCell"/>
</dbReference>
<evidence type="ECO:0000256" key="14">
    <source>
        <dbReference type="ARBA" id="ARBA00023200"/>
    </source>
</evidence>
<evidence type="ECO:0000256" key="6">
    <source>
        <dbReference type="ARBA" id="ARBA00022448"/>
    </source>
</evidence>
<evidence type="ECO:0000256" key="12">
    <source>
        <dbReference type="ARBA" id="ARBA00023125"/>
    </source>
</evidence>
<evidence type="ECO:0000256" key="7">
    <source>
        <dbReference type="ARBA" id="ARBA00022511"/>
    </source>
</evidence>
<keyword evidence="8 17" id="KW-1048">Host nucleus</keyword>
<comment type="function">
    <text evidence="15 17">Binds to the genomic viral ssDNA, shuttles it into and out of the cell nucleus. Begomoviruses use 2 proteins to transport their DNA from cell to cell. The nuclear shuttle protein (NSP) shuttles it between nucleus and cytoplasm and the movement protein (MP) probably transports the DNA-NSP complex to the cell periphery and facilitates movement across the cell wall.</text>
</comment>
<dbReference type="GO" id="GO:0051027">
    <property type="term" value="P:DNA transport"/>
    <property type="evidence" value="ECO:0007669"/>
    <property type="project" value="InterPro"/>
</dbReference>
<keyword evidence="13 17" id="KW-0472">Membrane</keyword>
<dbReference type="InterPro" id="IPR001530">
    <property type="entry name" value="Gemini_BR1"/>
</dbReference>
<keyword evidence="6 17" id="KW-0813">Transport</keyword>
<evidence type="ECO:0000256" key="11">
    <source>
        <dbReference type="ARBA" id="ARBA00023031"/>
    </source>
</evidence>
<evidence type="ECO:0000256" key="5">
    <source>
        <dbReference type="ARBA" id="ARBA00014908"/>
    </source>
</evidence>
<name>A0A076LA79_9GEMI</name>
<evidence type="ECO:0000313" key="19">
    <source>
        <dbReference type="Proteomes" id="UP000203311"/>
    </source>
</evidence>
<dbReference type="GO" id="GO:0019028">
    <property type="term" value="C:viral capsid"/>
    <property type="evidence" value="ECO:0007669"/>
    <property type="project" value="InterPro"/>
</dbReference>
<keyword evidence="19" id="KW-1185">Reference proteome</keyword>
<dbReference type="RefSeq" id="YP_009056852.1">
    <property type="nucleotide sequence ID" value="NC_024809.1"/>
</dbReference>
<dbReference type="Proteomes" id="UP000203311">
    <property type="component" value="Genome"/>
</dbReference>
<comment type="similarity">
    <text evidence="4 17">Belongs to the begomovirus nuclear shuttle protein family.</text>
</comment>
<comment type="subunit">
    <text evidence="16 17">Binds to single-stranded and double-stranded viral DNA. Interacts with the host nuclear shuttle interacting (NSI) protein. This interaction may allow NSP to recruit NSI monomers to the viral genome and thus regulate nuclear export of viral genome by NSP.</text>
</comment>
<proteinExistence type="inferred from homology"/>
<dbReference type="GO" id="GO:0030430">
    <property type="term" value="C:host cell cytoplasm"/>
    <property type="evidence" value="ECO:0007669"/>
    <property type="project" value="UniProtKB-SubCell"/>
</dbReference>
<gene>
    <name evidence="18" type="primary">BV1</name>
</gene>
<keyword evidence="11 17" id="KW-0916">Viral movement protein</keyword>
<dbReference type="GO" id="GO:0020002">
    <property type="term" value="C:host cell plasma membrane"/>
    <property type="evidence" value="ECO:0007669"/>
    <property type="project" value="UniProtKB-SubCell"/>
</dbReference>
<dbReference type="GO" id="GO:0046740">
    <property type="term" value="P:transport of virus in host, cell to cell"/>
    <property type="evidence" value="ECO:0007669"/>
    <property type="project" value="UniProtKB-KW"/>
</dbReference>
<dbReference type="GO" id="GO:0043657">
    <property type="term" value="C:host cell"/>
    <property type="evidence" value="ECO:0007669"/>
    <property type="project" value="InterPro"/>
</dbReference>
<dbReference type="GO" id="GO:0003697">
    <property type="term" value="F:single-stranded DNA binding"/>
    <property type="evidence" value="ECO:0007669"/>
    <property type="project" value="InterPro"/>
</dbReference>
<evidence type="ECO:0000256" key="4">
    <source>
        <dbReference type="ARBA" id="ARBA00005789"/>
    </source>
</evidence>
<dbReference type="KEGG" id="vg:22203850"/>
<dbReference type="EMBL" id="KM244718">
    <property type="protein sequence ID" value="AIJ03552.1"/>
    <property type="molecule type" value="Genomic_DNA"/>
</dbReference>
<comment type="subcellular location">
    <subcellularLocation>
        <location evidence="3 17">Host cell membrane</location>
        <topology evidence="3 17">Peripheral membrane protein</topology>
        <orientation evidence="3 17">Cytoplasmic side</orientation>
    </subcellularLocation>
    <subcellularLocation>
        <location evidence="2 17">Host cytoplasm</location>
    </subcellularLocation>
    <subcellularLocation>
        <location evidence="1 17">Host nucleus</location>
    </subcellularLocation>
</comment>
<dbReference type="OrthoDB" id="8326at10239"/>